<evidence type="ECO:0000313" key="2">
    <source>
        <dbReference type="EMBL" id="CAG8548145.1"/>
    </source>
</evidence>
<evidence type="ECO:0000313" key="3">
    <source>
        <dbReference type="Proteomes" id="UP000789901"/>
    </source>
</evidence>
<keyword evidence="1" id="KW-0812">Transmembrane</keyword>
<reference evidence="2 3" key="1">
    <citation type="submission" date="2021-06" db="EMBL/GenBank/DDBJ databases">
        <authorList>
            <person name="Kallberg Y."/>
            <person name="Tangrot J."/>
            <person name="Rosling A."/>
        </authorList>
    </citation>
    <scope>NUCLEOTIDE SEQUENCE [LARGE SCALE GENOMIC DNA]</scope>
    <source>
        <strain evidence="2 3">120-4 pot B 10/14</strain>
    </source>
</reference>
<accession>A0ABN7UA97</accession>
<name>A0ABN7UA97_GIGMA</name>
<dbReference type="EMBL" id="CAJVQB010001731">
    <property type="protein sequence ID" value="CAG8548145.1"/>
    <property type="molecule type" value="Genomic_DNA"/>
</dbReference>
<sequence>MIFENLFQKYRKTEPSSLFILKNFVLTLLLIALLGYTWLIIWGIYNDNPMNRLLKCYFIVIVINFYPSVRPNISCNFVNASGPHDCEQYMNIINNSNDTVFNEMEDLSFSATPNNGINSLEFMIYLNNTSFNLSDSLARPFVTFTMSDKGAIAIKPWGWIQKYGFKINNSVQTKLRNKFEIIPLVHHPKTTNNSEKHEELKKRLDSLQLFLTEYVVDVQYLEEIYKKNINKK</sequence>
<feature type="transmembrane region" description="Helical" evidence="1">
    <location>
        <begin position="20"/>
        <end position="41"/>
    </location>
</feature>
<proteinExistence type="predicted"/>
<organism evidence="2 3">
    <name type="scientific">Gigaspora margarita</name>
    <dbReference type="NCBI Taxonomy" id="4874"/>
    <lineage>
        <taxon>Eukaryota</taxon>
        <taxon>Fungi</taxon>
        <taxon>Fungi incertae sedis</taxon>
        <taxon>Mucoromycota</taxon>
        <taxon>Glomeromycotina</taxon>
        <taxon>Glomeromycetes</taxon>
        <taxon>Diversisporales</taxon>
        <taxon>Gigasporaceae</taxon>
        <taxon>Gigaspora</taxon>
    </lineage>
</organism>
<dbReference type="Proteomes" id="UP000789901">
    <property type="component" value="Unassembled WGS sequence"/>
</dbReference>
<keyword evidence="1" id="KW-0472">Membrane</keyword>
<gene>
    <name evidence="2" type="ORF">GMARGA_LOCUS4421</name>
</gene>
<keyword evidence="3" id="KW-1185">Reference proteome</keyword>
<comment type="caution">
    <text evidence="2">The sequence shown here is derived from an EMBL/GenBank/DDBJ whole genome shotgun (WGS) entry which is preliminary data.</text>
</comment>
<keyword evidence="1" id="KW-1133">Transmembrane helix</keyword>
<protein>
    <submittedName>
        <fullName evidence="2">19347_t:CDS:1</fullName>
    </submittedName>
</protein>
<evidence type="ECO:0000256" key="1">
    <source>
        <dbReference type="SAM" id="Phobius"/>
    </source>
</evidence>
<feature type="non-terminal residue" evidence="2">
    <location>
        <position position="232"/>
    </location>
</feature>